<gene>
    <name evidence="1" type="ORF">MNOR_LOCUS13355</name>
</gene>
<dbReference type="PIRSF" id="PIRSF035170">
    <property type="entry name" value="HD_phosphohydro"/>
    <property type="match status" value="1"/>
</dbReference>
<keyword evidence="2" id="KW-1185">Reference proteome</keyword>
<proteinExistence type="predicted"/>
<evidence type="ECO:0000313" key="1">
    <source>
        <dbReference type="EMBL" id="CAL4087924.1"/>
    </source>
</evidence>
<dbReference type="EMBL" id="CAXKWB010007606">
    <property type="protein sequence ID" value="CAL4087924.1"/>
    <property type="molecule type" value="Genomic_DNA"/>
</dbReference>
<accession>A0AAV2QIA7</accession>
<dbReference type="AlphaFoldDB" id="A0AAV2QIA7"/>
<name>A0AAV2QIA7_MEGNR</name>
<evidence type="ECO:0000313" key="2">
    <source>
        <dbReference type="Proteomes" id="UP001497623"/>
    </source>
</evidence>
<dbReference type="InterPro" id="IPR009218">
    <property type="entry name" value="HD_phosphohydro"/>
</dbReference>
<protein>
    <submittedName>
        <fullName evidence="1">Uncharacterized protein</fullName>
    </submittedName>
</protein>
<comment type="caution">
    <text evidence="1">The sequence shown here is derived from an EMBL/GenBank/DDBJ whole genome shotgun (WGS) entry which is preliminary data.</text>
</comment>
<dbReference type="PANTHER" id="PTHR21174:SF0">
    <property type="entry name" value="HD PHOSPHOHYDROLASE FAMILY PROTEIN-RELATED"/>
    <property type="match status" value="1"/>
</dbReference>
<reference evidence="1 2" key="1">
    <citation type="submission" date="2024-05" db="EMBL/GenBank/DDBJ databases">
        <authorList>
            <person name="Wallberg A."/>
        </authorList>
    </citation>
    <scope>NUCLEOTIDE SEQUENCE [LARGE SCALE GENOMIC DNA]</scope>
</reference>
<dbReference type="PANTHER" id="PTHR21174">
    <property type="match status" value="1"/>
</dbReference>
<dbReference type="Proteomes" id="UP001497623">
    <property type="component" value="Unassembled WGS sequence"/>
</dbReference>
<organism evidence="1 2">
    <name type="scientific">Meganyctiphanes norvegica</name>
    <name type="common">Northern krill</name>
    <name type="synonym">Thysanopoda norvegica</name>
    <dbReference type="NCBI Taxonomy" id="48144"/>
    <lineage>
        <taxon>Eukaryota</taxon>
        <taxon>Metazoa</taxon>
        <taxon>Ecdysozoa</taxon>
        <taxon>Arthropoda</taxon>
        <taxon>Crustacea</taxon>
        <taxon>Multicrustacea</taxon>
        <taxon>Malacostraca</taxon>
        <taxon>Eumalacostraca</taxon>
        <taxon>Eucarida</taxon>
        <taxon>Euphausiacea</taxon>
        <taxon>Euphausiidae</taxon>
        <taxon>Meganyctiphanes</taxon>
    </lineage>
</organism>
<sequence>MESLRSEWDAATSFAAGDVSERWWEVVCTQYSGEGRVFHNHSYLELLFVQYNKYKDKLSQPQAVACAIFFHKLEYNPRFAEDTKNKDKFEEFISAAGEGQQDTVVSGCVRELLAASESNLTDAHMTEGAHGDQDVHYFLDMTMAVLGESAAVYQTYARKIQAEYSHLQTNSYLVLRSKVLKSLLLMPNIYATKDFQTEREAIARENIQAEIDNCKV</sequence>